<protein>
    <submittedName>
        <fullName evidence="2">Uncharacterized protein</fullName>
    </submittedName>
</protein>
<accession>A0A9N9Q2C1</accession>
<evidence type="ECO:0000313" key="3">
    <source>
        <dbReference type="Proteomes" id="UP000701801"/>
    </source>
</evidence>
<feature type="compositionally biased region" description="Basic and acidic residues" evidence="1">
    <location>
        <begin position="178"/>
        <end position="191"/>
    </location>
</feature>
<feature type="compositionally biased region" description="Basic and acidic residues" evidence="1">
    <location>
        <begin position="162"/>
        <end position="171"/>
    </location>
</feature>
<dbReference type="AlphaFoldDB" id="A0A9N9Q2C1"/>
<organism evidence="2 3">
    <name type="scientific">Hymenoscyphus albidus</name>
    <dbReference type="NCBI Taxonomy" id="595503"/>
    <lineage>
        <taxon>Eukaryota</taxon>
        <taxon>Fungi</taxon>
        <taxon>Dikarya</taxon>
        <taxon>Ascomycota</taxon>
        <taxon>Pezizomycotina</taxon>
        <taxon>Leotiomycetes</taxon>
        <taxon>Helotiales</taxon>
        <taxon>Helotiaceae</taxon>
        <taxon>Hymenoscyphus</taxon>
    </lineage>
</organism>
<feature type="compositionally biased region" description="Acidic residues" evidence="1">
    <location>
        <begin position="152"/>
        <end position="161"/>
    </location>
</feature>
<evidence type="ECO:0000313" key="2">
    <source>
        <dbReference type="EMBL" id="CAG8977055.1"/>
    </source>
</evidence>
<feature type="region of interest" description="Disordered" evidence="1">
    <location>
        <begin position="146"/>
        <end position="205"/>
    </location>
</feature>
<sequence length="205" mass="22683">MSVIRIALRGQRKFRKGAGEDQANLDKAISAFRTNNFTEADECLYNVKKKDFPSLKLPCLLLCSLLPESYEAPGAQGSVKALFERANVLFAQGNSKYKPTIMEKIYSEIGEILAICGATTQEDQKAVDFRARVKRCMRKLKFPTLRTKPEDSESGNEGYDEGGDKSSRNPPEKSLPQDPKEEGIGEKEGSRGRVGKTKSQQGTGK</sequence>
<proteinExistence type="predicted"/>
<evidence type="ECO:0000256" key="1">
    <source>
        <dbReference type="SAM" id="MobiDB-lite"/>
    </source>
</evidence>
<name>A0A9N9Q2C1_9HELO</name>
<gene>
    <name evidence="2" type="ORF">HYALB_00005763</name>
</gene>
<keyword evidence="3" id="KW-1185">Reference proteome</keyword>
<dbReference type="EMBL" id="CAJVRM010000203">
    <property type="protein sequence ID" value="CAG8977055.1"/>
    <property type="molecule type" value="Genomic_DNA"/>
</dbReference>
<reference evidence="2" key="1">
    <citation type="submission" date="2021-07" db="EMBL/GenBank/DDBJ databases">
        <authorList>
            <person name="Durling M."/>
        </authorList>
    </citation>
    <scope>NUCLEOTIDE SEQUENCE</scope>
</reference>
<dbReference type="Proteomes" id="UP000701801">
    <property type="component" value="Unassembled WGS sequence"/>
</dbReference>
<comment type="caution">
    <text evidence="2">The sequence shown here is derived from an EMBL/GenBank/DDBJ whole genome shotgun (WGS) entry which is preliminary data.</text>
</comment>